<keyword evidence="2" id="KW-1185">Reference proteome</keyword>
<evidence type="ECO:0000313" key="1">
    <source>
        <dbReference type="EMBL" id="KAI3718661.1"/>
    </source>
</evidence>
<proteinExistence type="predicted"/>
<evidence type="ECO:0000313" key="2">
    <source>
        <dbReference type="Proteomes" id="UP001055879"/>
    </source>
</evidence>
<sequence>MALTKAEDLRVSSELYEAVTNGMDAKVIDICAAIPKGPLHTPTVHDDTVLSLATNLKNNDLALKLLDMVPMCDSHKLTFQNNGGHTMLHETGLSNKTVAAAAEMLRRAPMLLSMTNRLGETALFTAAVYGKTKIFKFLHGEVCRTTEGPDMKTFLQRDDKSTILHRAILSRNYWMAHEIAVKHEHLIHETDGDEMTPLQLLSCSPPIFGQKSFFMRMIYKVIDQDFEDTSKMLPWLRKMRKEKHRYEWAMKLVRLLVKADTSWEMTESWIKRVRSTVHSYGRSKSVVENEKMLGDVHKPDTPLLLATIHGCKEIVSEILKVYPQAIEHIDKDGRNLLSLAILHRRIEILDVVENMKIQKQRVKRNIDNYGNTLLHLVGEKVDCPTEDLKGPALVLQEDALLFERVKESCTTLDTMRLNLQGKTAEKDFEKSLFQKLYLGLTLLIISVAMMMVAFAATLILTISSGRKWTDITLYSVSFFPVVIFIFTYVKLYKQLVGAIYRGFKHMMRVAFWYYERDDKPIAWRYEPRSQLQHSGSRSVV</sequence>
<protein>
    <submittedName>
        <fullName evidence="1">Uncharacterized protein</fullName>
    </submittedName>
</protein>
<dbReference type="EMBL" id="CM042052">
    <property type="protein sequence ID" value="KAI3718661.1"/>
    <property type="molecule type" value="Genomic_DNA"/>
</dbReference>
<reference evidence="2" key="1">
    <citation type="journal article" date="2022" name="Mol. Ecol. Resour.">
        <title>The genomes of chicory, endive, great burdock and yacon provide insights into Asteraceae palaeo-polyploidization history and plant inulin production.</title>
        <authorList>
            <person name="Fan W."/>
            <person name="Wang S."/>
            <person name="Wang H."/>
            <person name="Wang A."/>
            <person name="Jiang F."/>
            <person name="Liu H."/>
            <person name="Zhao H."/>
            <person name="Xu D."/>
            <person name="Zhang Y."/>
        </authorList>
    </citation>
    <scope>NUCLEOTIDE SEQUENCE [LARGE SCALE GENOMIC DNA]</scope>
    <source>
        <strain evidence="2">cv. Niubang</strain>
    </source>
</reference>
<name>A0ACB9BA86_ARCLA</name>
<dbReference type="Proteomes" id="UP001055879">
    <property type="component" value="Linkage Group LG06"/>
</dbReference>
<gene>
    <name evidence="1" type="ORF">L6452_19540</name>
</gene>
<accession>A0ACB9BA86</accession>
<organism evidence="1 2">
    <name type="scientific">Arctium lappa</name>
    <name type="common">Greater burdock</name>
    <name type="synonym">Lappa major</name>
    <dbReference type="NCBI Taxonomy" id="4217"/>
    <lineage>
        <taxon>Eukaryota</taxon>
        <taxon>Viridiplantae</taxon>
        <taxon>Streptophyta</taxon>
        <taxon>Embryophyta</taxon>
        <taxon>Tracheophyta</taxon>
        <taxon>Spermatophyta</taxon>
        <taxon>Magnoliopsida</taxon>
        <taxon>eudicotyledons</taxon>
        <taxon>Gunneridae</taxon>
        <taxon>Pentapetalae</taxon>
        <taxon>asterids</taxon>
        <taxon>campanulids</taxon>
        <taxon>Asterales</taxon>
        <taxon>Asteraceae</taxon>
        <taxon>Carduoideae</taxon>
        <taxon>Cardueae</taxon>
        <taxon>Arctiinae</taxon>
        <taxon>Arctium</taxon>
    </lineage>
</organism>
<reference evidence="1 2" key="2">
    <citation type="journal article" date="2022" name="Mol. Ecol. Resour.">
        <title>The genomes of chicory, endive, great burdock and yacon provide insights into Asteraceae paleo-polyploidization history and plant inulin production.</title>
        <authorList>
            <person name="Fan W."/>
            <person name="Wang S."/>
            <person name="Wang H."/>
            <person name="Wang A."/>
            <person name="Jiang F."/>
            <person name="Liu H."/>
            <person name="Zhao H."/>
            <person name="Xu D."/>
            <person name="Zhang Y."/>
        </authorList>
    </citation>
    <scope>NUCLEOTIDE SEQUENCE [LARGE SCALE GENOMIC DNA]</scope>
    <source>
        <strain evidence="2">cv. Niubang</strain>
    </source>
</reference>
<comment type="caution">
    <text evidence="1">The sequence shown here is derived from an EMBL/GenBank/DDBJ whole genome shotgun (WGS) entry which is preliminary data.</text>
</comment>